<sequence>MRVFPSSRILPFLSTAKAKARGQGSILPSPLYRLRDGICEAGTAIFFDRQGRAKGKGWLPELPSPLYRQGGSCAFQDLN</sequence>
<keyword evidence="1" id="KW-0496">Mitochondrion</keyword>
<dbReference type="EMBL" id="LKAM01000015">
    <property type="protein sequence ID" value="KUM45837.1"/>
    <property type="molecule type" value="Genomic_DNA"/>
</dbReference>
<geneLocation type="mitochondrion" evidence="1"/>
<proteinExistence type="predicted"/>
<name>A0A101LUY4_PICGL</name>
<protein>
    <submittedName>
        <fullName evidence="1">Uncharacterized protein</fullName>
    </submittedName>
</protein>
<comment type="caution">
    <text evidence="1">The sequence shown here is derived from an EMBL/GenBank/DDBJ whole genome shotgun (WGS) entry which is preliminary data.</text>
</comment>
<organism evidence="1">
    <name type="scientific">Picea glauca</name>
    <name type="common">White spruce</name>
    <name type="synonym">Pinus glauca</name>
    <dbReference type="NCBI Taxonomy" id="3330"/>
    <lineage>
        <taxon>Eukaryota</taxon>
        <taxon>Viridiplantae</taxon>
        <taxon>Streptophyta</taxon>
        <taxon>Embryophyta</taxon>
        <taxon>Tracheophyta</taxon>
        <taxon>Spermatophyta</taxon>
        <taxon>Pinopsida</taxon>
        <taxon>Pinidae</taxon>
        <taxon>Conifers I</taxon>
        <taxon>Pinales</taxon>
        <taxon>Pinaceae</taxon>
        <taxon>Picea</taxon>
    </lineage>
</organism>
<dbReference type="AlphaFoldDB" id="A0A101LUY4"/>
<gene>
    <name evidence="1" type="ORF">ABT39_MTgene2191</name>
</gene>
<reference evidence="1" key="1">
    <citation type="journal article" date="2015" name="Genome Biol. Evol.">
        <title>Organellar Genomes of White Spruce (Picea glauca): Assembly and Annotation.</title>
        <authorList>
            <person name="Jackman S.D."/>
            <person name="Warren R.L."/>
            <person name="Gibb E.A."/>
            <person name="Vandervalk B.P."/>
            <person name="Mohamadi H."/>
            <person name="Chu J."/>
            <person name="Raymond A."/>
            <person name="Pleasance S."/>
            <person name="Coope R."/>
            <person name="Wildung M.R."/>
            <person name="Ritland C.E."/>
            <person name="Bousquet J."/>
            <person name="Jones S.J."/>
            <person name="Bohlmann J."/>
            <person name="Birol I."/>
        </authorList>
    </citation>
    <scope>NUCLEOTIDE SEQUENCE [LARGE SCALE GENOMIC DNA]</scope>
    <source>
        <tissue evidence="1">Flushing bud</tissue>
    </source>
</reference>
<evidence type="ECO:0000313" key="1">
    <source>
        <dbReference type="EMBL" id="KUM45837.1"/>
    </source>
</evidence>
<accession>A0A101LUY4</accession>